<dbReference type="Pfam" id="PF07919">
    <property type="entry name" value="Gryzun"/>
    <property type="match status" value="1"/>
</dbReference>
<feature type="domain" description="Trafficking protein particle complex subunit 11" evidence="3">
    <location>
        <begin position="351"/>
        <end position="633"/>
    </location>
</feature>
<feature type="region of interest" description="Disordered" evidence="1">
    <location>
        <begin position="275"/>
        <end position="295"/>
    </location>
</feature>
<dbReference type="OrthoDB" id="6278596at2759"/>
<proteinExistence type="predicted"/>
<dbReference type="EMBL" id="ML993927">
    <property type="protein sequence ID" value="KAF2202715.1"/>
    <property type="molecule type" value="Genomic_DNA"/>
</dbReference>
<evidence type="ECO:0000256" key="1">
    <source>
        <dbReference type="SAM" id="MobiDB-lite"/>
    </source>
</evidence>
<accession>A0A9P4N0B4</accession>
<name>A0A9P4N0B4_9PLEO</name>
<organism evidence="4 5">
    <name type="scientific">Delitschia confertaspora ATCC 74209</name>
    <dbReference type="NCBI Taxonomy" id="1513339"/>
    <lineage>
        <taxon>Eukaryota</taxon>
        <taxon>Fungi</taxon>
        <taxon>Dikarya</taxon>
        <taxon>Ascomycota</taxon>
        <taxon>Pezizomycotina</taxon>
        <taxon>Dothideomycetes</taxon>
        <taxon>Pleosporomycetidae</taxon>
        <taxon>Pleosporales</taxon>
        <taxon>Delitschiaceae</taxon>
        <taxon>Delitschia</taxon>
    </lineage>
</organism>
<dbReference type="Proteomes" id="UP000799536">
    <property type="component" value="Unassembled WGS sequence"/>
</dbReference>
<evidence type="ECO:0000259" key="2">
    <source>
        <dbReference type="Pfam" id="PF07919"/>
    </source>
</evidence>
<evidence type="ECO:0000313" key="4">
    <source>
        <dbReference type="EMBL" id="KAF2202715.1"/>
    </source>
</evidence>
<dbReference type="PANTHER" id="PTHR14374:SF0">
    <property type="entry name" value="TRAFFICKING PROTEIN PARTICLE COMPLEX SUBUNIT 11"/>
    <property type="match status" value="1"/>
</dbReference>
<protein>
    <submittedName>
        <fullName evidence="4">Uncharacterized protein</fullName>
    </submittedName>
</protein>
<evidence type="ECO:0000259" key="3">
    <source>
        <dbReference type="Pfam" id="PF11817"/>
    </source>
</evidence>
<evidence type="ECO:0000313" key="5">
    <source>
        <dbReference type="Proteomes" id="UP000799536"/>
    </source>
</evidence>
<comment type="caution">
    <text evidence="4">The sequence shown here is derived from an EMBL/GenBank/DDBJ whole genome shotgun (WGS) entry which is preliminary data.</text>
</comment>
<dbReference type="AlphaFoldDB" id="A0A9P4N0B4"/>
<keyword evidence="5" id="KW-1185">Reference proteome</keyword>
<gene>
    <name evidence="4" type="ORF">GQ43DRAFT_479684</name>
</gene>
<dbReference type="PANTHER" id="PTHR14374">
    <property type="entry name" value="FOIE GRAS"/>
    <property type="match status" value="1"/>
</dbReference>
<sequence>MDAYPNDYVFHNLPLVVLSGIDSPQLESVPPVHDVLPGQTATTISSEIPSLTDKRAQQLLQEFMNVDGRDAAWNPRLGNRRNNLIGFRFRAAGRDYILPPRKADPPVSDVSPPGSPIATPASSWVLHSPISPLSPQSPIYPDGVIAPSWVAKHQHYIPSVFVSFFEFTSDPTRNTLHDNQLKTEIIKLKEQIRNSRYSTRYAVVLLSDKTILEAPDIEERLAALRRATGLDLKNSLFFLPPNTSQVELRSFVVSVLTALQPVCIEYYRDISKHTRRKRAKGNIPPPTAPPTRGTSQTLSYQGWNVRWDFKQGVFAEFRQEMDAAQRHYNTALEGLFGPDGVFETTASWSPRWDEIRLLADTIALRNIRCLLWNNSTTTAVQVWSSFKSRLQDLIDRRGKGTSNYGWEAWESRWAKIMAQLIQRAELPVFRVVKPHPESDPLVDNINALFSPPDKNFPVGERFSPWQYLHHAGYWYKLSAEHAKKRMMLARDMPEEDRTPPGMSPATQVSHRNQVYDHYLVPEPHIEYPLPGAGEGFNHWQDIVSKLTSASFEYDARGQQRKVEQVQLEVAKMLLSAEKYEEAFKTLRPLWASSTWRKEKWWNLASEVTWALHECARRIHNAETYVATEWELYSEVFTRKPRYRHDLMACLDSFHSNENPKPNVKVTSPDVVSCLSASFTFSESEGNVGEPLAAQIALTSTARPGAAPIVLSSLGFQFSGGLSEIQLTHKPGPKLDDNSKGSSCLFQITLEETSSTEQRPRWHGSSDLTIHSGQTKVFAFPLVFREAGDVEVARSRLQISTDRFDLTYSNFESEINVLPTWWIQAGTRIRGRKLARDSGTAIKILPKPPKMEIRFPNLLDQYYTDEPIKLDIEISNKEEETTEAVLEVRLLGRSKDTLEFSWTCDGSSTEPPSTSTEDEISEVDLPGHVVGQLAQGEKRTQSIQFMAPSESSDYALEVKVLYHLLSDRDIPISKTLIADLIFAAPLEANYEFLPRAHPDPWPSYFELQEDEPPETALPSAFGIAHRWLLKAKVASFADEMLFIQDVTIDIHTVHGGAICAVTKEFDVKETPLNPECLDERSFCLDTRKVKLEERRNTAVDMNLVITWRRDFDGAPSINTTLPIPRINVPASEPRVLASAMASKTIPTLIHLDYTFENPTMHFLTFELSMEASEEFGFSGPKLRVLNLLPMSRQIVRYNILPVVRGAWITPQLRVLDRYFNKTLKVHATGDLRPDKKDISIWVDAEDDD</sequence>
<dbReference type="Pfam" id="PF11817">
    <property type="entry name" value="Foie-gras_1"/>
    <property type="match status" value="1"/>
</dbReference>
<reference evidence="4" key="1">
    <citation type="journal article" date="2020" name="Stud. Mycol.">
        <title>101 Dothideomycetes genomes: a test case for predicting lifestyles and emergence of pathogens.</title>
        <authorList>
            <person name="Haridas S."/>
            <person name="Albert R."/>
            <person name="Binder M."/>
            <person name="Bloem J."/>
            <person name="Labutti K."/>
            <person name="Salamov A."/>
            <person name="Andreopoulos B."/>
            <person name="Baker S."/>
            <person name="Barry K."/>
            <person name="Bills G."/>
            <person name="Bluhm B."/>
            <person name="Cannon C."/>
            <person name="Castanera R."/>
            <person name="Culley D."/>
            <person name="Daum C."/>
            <person name="Ezra D."/>
            <person name="Gonzalez J."/>
            <person name="Henrissat B."/>
            <person name="Kuo A."/>
            <person name="Liang C."/>
            <person name="Lipzen A."/>
            <person name="Lutzoni F."/>
            <person name="Magnuson J."/>
            <person name="Mondo S."/>
            <person name="Nolan M."/>
            <person name="Ohm R."/>
            <person name="Pangilinan J."/>
            <person name="Park H.-J."/>
            <person name="Ramirez L."/>
            <person name="Alfaro M."/>
            <person name="Sun H."/>
            <person name="Tritt A."/>
            <person name="Yoshinaga Y."/>
            <person name="Zwiers L.-H."/>
            <person name="Turgeon B."/>
            <person name="Goodwin S."/>
            <person name="Spatafora J."/>
            <person name="Crous P."/>
            <person name="Grigoriev I."/>
        </authorList>
    </citation>
    <scope>NUCLEOTIDE SEQUENCE</scope>
    <source>
        <strain evidence="4">ATCC 74209</strain>
    </source>
</reference>
<feature type="domain" description="Gryzun putative trafficking through Golgi" evidence="2">
    <location>
        <begin position="663"/>
        <end position="1242"/>
    </location>
</feature>
<dbReference type="InterPro" id="IPR021773">
    <property type="entry name" value="TPC11"/>
</dbReference>
<dbReference type="InterPro" id="IPR012880">
    <property type="entry name" value="Gryzun"/>
</dbReference>